<keyword evidence="11" id="KW-0503">Monooxygenase</keyword>
<dbReference type="InterPro" id="IPR001128">
    <property type="entry name" value="Cyt_P450"/>
</dbReference>
<dbReference type="GO" id="GO:0016705">
    <property type="term" value="F:oxidoreductase activity, acting on paired donors, with incorporation or reduction of molecular oxygen"/>
    <property type="evidence" value="ECO:0007669"/>
    <property type="project" value="InterPro"/>
</dbReference>
<evidence type="ECO:0000256" key="12">
    <source>
        <dbReference type="ARBA" id="ARBA00023136"/>
    </source>
</evidence>
<keyword evidence="7 13" id="KW-0479">Metal-binding</keyword>
<dbReference type="Proteomes" id="UP001221142">
    <property type="component" value="Unassembled WGS sequence"/>
</dbReference>
<comment type="pathway">
    <text evidence="3">Secondary metabolite biosynthesis; terpenoid biosynthesis.</text>
</comment>
<dbReference type="PRINTS" id="PR00465">
    <property type="entry name" value="EP450IV"/>
</dbReference>
<evidence type="ECO:0000313" key="14">
    <source>
        <dbReference type="EMBL" id="KAJ7642116.1"/>
    </source>
</evidence>
<accession>A0AAD7C965</accession>
<feature type="binding site" description="axial binding residue" evidence="13">
    <location>
        <position position="479"/>
    </location>
    <ligand>
        <name>heme</name>
        <dbReference type="ChEBI" id="CHEBI:30413"/>
    </ligand>
    <ligandPart>
        <name>Fe</name>
        <dbReference type="ChEBI" id="CHEBI:18248"/>
    </ligandPart>
</feature>
<evidence type="ECO:0000256" key="7">
    <source>
        <dbReference type="ARBA" id="ARBA00022723"/>
    </source>
</evidence>
<dbReference type="GO" id="GO:0004497">
    <property type="term" value="F:monooxygenase activity"/>
    <property type="evidence" value="ECO:0007669"/>
    <property type="project" value="UniProtKB-KW"/>
</dbReference>
<organism evidence="14 15">
    <name type="scientific">Roridomyces roridus</name>
    <dbReference type="NCBI Taxonomy" id="1738132"/>
    <lineage>
        <taxon>Eukaryota</taxon>
        <taxon>Fungi</taxon>
        <taxon>Dikarya</taxon>
        <taxon>Basidiomycota</taxon>
        <taxon>Agaricomycotina</taxon>
        <taxon>Agaricomycetes</taxon>
        <taxon>Agaricomycetidae</taxon>
        <taxon>Agaricales</taxon>
        <taxon>Marasmiineae</taxon>
        <taxon>Mycenaceae</taxon>
        <taxon>Roridomyces</taxon>
    </lineage>
</organism>
<evidence type="ECO:0000256" key="9">
    <source>
        <dbReference type="ARBA" id="ARBA00023002"/>
    </source>
</evidence>
<evidence type="ECO:0000256" key="8">
    <source>
        <dbReference type="ARBA" id="ARBA00022989"/>
    </source>
</evidence>
<dbReference type="AlphaFoldDB" id="A0AAD7C965"/>
<reference evidence="14" key="1">
    <citation type="submission" date="2023-03" db="EMBL/GenBank/DDBJ databases">
        <title>Massive genome expansion in bonnet fungi (Mycena s.s.) driven by repeated elements and novel gene families across ecological guilds.</title>
        <authorList>
            <consortium name="Lawrence Berkeley National Laboratory"/>
            <person name="Harder C.B."/>
            <person name="Miyauchi S."/>
            <person name="Viragh M."/>
            <person name="Kuo A."/>
            <person name="Thoen E."/>
            <person name="Andreopoulos B."/>
            <person name="Lu D."/>
            <person name="Skrede I."/>
            <person name="Drula E."/>
            <person name="Henrissat B."/>
            <person name="Morin E."/>
            <person name="Kohler A."/>
            <person name="Barry K."/>
            <person name="LaButti K."/>
            <person name="Morin E."/>
            <person name="Salamov A."/>
            <person name="Lipzen A."/>
            <person name="Mereny Z."/>
            <person name="Hegedus B."/>
            <person name="Baldrian P."/>
            <person name="Stursova M."/>
            <person name="Weitz H."/>
            <person name="Taylor A."/>
            <person name="Grigoriev I.V."/>
            <person name="Nagy L.G."/>
            <person name="Martin F."/>
            <person name="Kauserud H."/>
        </authorList>
    </citation>
    <scope>NUCLEOTIDE SEQUENCE</scope>
    <source>
        <strain evidence="14">9284</strain>
    </source>
</reference>
<dbReference type="PANTHER" id="PTHR24305:SF166">
    <property type="entry name" value="CYTOCHROME P450 12A4, MITOCHONDRIAL-RELATED"/>
    <property type="match status" value="1"/>
</dbReference>
<dbReference type="PRINTS" id="PR00385">
    <property type="entry name" value="P450"/>
</dbReference>
<dbReference type="InterPro" id="IPR002403">
    <property type="entry name" value="Cyt_P450_E_grp-IV"/>
</dbReference>
<dbReference type="SUPFAM" id="SSF48264">
    <property type="entry name" value="Cytochrome P450"/>
    <property type="match status" value="1"/>
</dbReference>
<keyword evidence="12" id="KW-0472">Membrane</keyword>
<comment type="caution">
    <text evidence="14">The sequence shown here is derived from an EMBL/GenBank/DDBJ whole genome shotgun (WGS) entry which is preliminary data.</text>
</comment>
<evidence type="ECO:0000256" key="6">
    <source>
        <dbReference type="ARBA" id="ARBA00022692"/>
    </source>
</evidence>
<dbReference type="InterPro" id="IPR036396">
    <property type="entry name" value="Cyt_P450_sf"/>
</dbReference>
<dbReference type="EMBL" id="JARKIF010000004">
    <property type="protein sequence ID" value="KAJ7642116.1"/>
    <property type="molecule type" value="Genomic_DNA"/>
</dbReference>
<evidence type="ECO:0000256" key="11">
    <source>
        <dbReference type="ARBA" id="ARBA00023033"/>
    </source>
</evidence>
<dbReference type="GO" id="GO:0016020">
    <property type="term" value="C:membrane"/>
    <property type="evidence" value="ECO:0007669"/>
    <property type="project" value="UniProtKB-SubCell"/>
</dbReference>
<sequence>MLPSFSASVAGSVGAYVVFRLCKAVYEELVSPHRLLPGPKSTHWLFGNIVEAFKDNLTEYIECLIAQYGETFHFHGLLGQTHLMTVDAKAVQHFLTCSDIYQKPEPFRLNLGRGIGPGLLVVEDDEHKKQRKIMNPAFGPSQIRQLTEIFLDVSLQLRDIWAAQVTAGGGVARIDVLPWFNKASLDMIGLAGFNRRINALGTESHETADELAGAFETLMHLEDNVRLGLVEFLQQRFPILDRIHTKHEKVQIEAQATMKRIGAHILSENKRQVGTFEESSSTGRDLLSLLVRANTAKEISPKQKLTDEDVLTRNLAEVPTFLVAGHETTSSALTFALYALGVNPEVQSRLREELLELSMDNPTLDELNSLEYLESLVRETLRLYAPVAFTNRVAMQDDIVPLAKTVTDIYGVKRDSLRIRKGDPIVIPIAPMNRSTQVWGPDALEFNPDRWLSPPSSAQAATPGIYANLLTFIAGPHACIGYRFTLAEMKASVFTLVRAFEFQLAVPKEDIAVVTAGVVQRPIVLSEKAKGTQMPLLVRPVLR</sequence>
<gene>
    <name evidence="14" type="ORF">FB45DRAFT_739145</name>
</gene>
<keyword evidence="5 13" id="KW-0349">Heme</keyword>
<evidence type="ECO:0000256" key="2">
    <source>
        <dbReference type="ARBA" id="ARBA00004370"/>
    </source>
</evidence>
<dbReference type="InterPro" id="IPR050121">
    <property type="entry name" value="Cytochrome_P450_monoxygenase"/>
</dbReference>
<evidence type="ECO:0000256" key="3">
    <source>
        <dbReference type="ARBA" id="ARBA00004721"/>
    </source>
</evidence>
<keyword evidence="8" id="KW-1133">Transmembrane helix</keyword>
<keyword evidence="9" id="KW-0560">Oxidoreductase</keyword>
<comment type="subcellular location">
    <subcellularLocation>
        <location evidence="2">Membrane</location>
    </subcellularLocation>
</comment>
<evidence type="ECO:0000256" key="1">
    <source>
        <dbReference type="ARBA" id="ARBA00001971"/>
    </source>
</evidence>
<keyword evidence="6" id="KW-0812">Transmembrane</keyword>
<evidence type="ECO:0000256" key="4">
    <source>
        <dbReference type="ARBA" id="ARBA00010617"/>
    </source>
</evidence>
<name>A0AAD7C965_9AGAR</name>
<comment type="similarity">
    <text evidence="4">Belongs to the cytochrome P450 family.</text>
</comment>
<keyword evidence="10 13" id="KW-0408">Iron</keyword>
<evidence type="ECO:0000256" key="10">
    <source>
        <dbReference type="ARBA" id="ARBA00023004"/>
    </source>
</evidence>
<proteinExistence type="inferred from homology"/>
<dbReference type="Gene3D" id="1.10.630.10">
    <property type="entry name" value="Cytochrome P450"/>
    <property type="match status" value="1"/>
</dbReference>
<dbReference type="PANTHER" id="PTHR24305">
    <property type="entry name" value="CYTOCHROME P450"/>
    <property type="match status" value="1"/>
</dbReference>
<evidence type="ECO:0000256" key="5">
    <source>
        <dbReference type="ARBA" id="ARBA00022617"/>
    </source>
</evidence>
<evidence type="ECO:0000256" key="13">
    <source>
        <dbReference type="PIRSR" id="PIRSR602403-1"/>
    </source>
</evidence>
<comment type="cofactor">
    <cofactor evidence="1 13">
        <name>heme</name>
        <dbReference type="ChEBI" id="CHEBI:30413"/>
    </cofactor>
</comment>
<dbReference type="GO" id="GO:0020037">
    <property type="term" value="F:heme binding"/>
    <property type="evidence" value="ECO:0007669"/>
    <property type="project" value="InterPro"/>
</dbReference>
<evidence type="ECO:0000313" key="15">
    <source>
        <dbReference type="Proteomes" id="UP001221142"/>
    </source>
</evidence>
<dbReference type="GO" id="GO:0005506">
    <property type="term" value="F:iron ion binding"/>
    <property type="evidence" value="ECO:0007669"/>
    <property type="project" value="InterPro"/>
</dbReference>
<dbReference type="Pfam" id="PF00067">
    <property type="entry name" value="p450"/>
    <property type="match status" value="1"/>
</dbReference>
<dbReference type="CDD" id="cd11069">
    <property type="entry name" value="CYP_FUM15-like"/>
    <property type="match status" value="1"/>
</dbReference>
<protein>
    <submittedName>
        <fullName evidence="14">Cytochrome P450</fullName>
    </submittedName>
</protein>
<keyword evidence="15" id="KW-1185">Reference proteome</keyword>